<organism evidence="1 2">
    <name type="scientific">[Eubacterium] siraeum DSM 15702</name>
    <dbReference type="NCBI Taxonomy" id="428128"/>
    <lineage>
        <taxon>Bacteria</taxon>
        <taxon>Bacillati</taxon>
        <taxon>Bacillota</taxon>
        <taxon>Clostridia</taxon>
        <taxon>Eubacteriales</taxon>
        <taxon>Oscillospiraceae</taxon>
        <taxon>Oscillospiraceae incertae sedis</taxon>
    </lineage>
</organism>
<evidence type="ECO:0000313" key="2">
    <source>
        <dbReference type="Proteomes" id="UP000005326"/>
    </source>
</evidence>
<comment type="caution">
    <text evidence="1">The sequence shown here is derived from an EMBL/GenBank/DDBJ whole genome shotgun (WGS) entry which is preliminary data.</text>
</comment>
<name>B0MMJ0_9FIRM</name>
<gene>
    <name evidence="1" type="ORF">EUBSIR_01039</name>
</gene>
<sequence>MSKKAFEIGIPLDENGFLEMECDFCKNRFMLHADTFQDESYLHFFCPVCGLPNGADTFYCTEVLEKMEQVALNYMYSRLERTLGKSIKKFNKNSFVKMSMDIPKKEPEKELYQPVNEYETVELKCCDSSVKVQYFDKEIGIYCPLCGGAKL</sequence>
<keyword evidence="2" id="KW-1185">Reference proteome</keyword>
<reference evidence="1" key="1">
    <citation type="submission" date="2007-10" db="EMBL/GenBank/DDBJ databases">
        <authorList>
            <person name="Fulton L."/>
            <person name="Clifton S."/>
            <person name="Fulton B."/>
            <person name="Xu J."/>
            <person name="Minx P."/>
            <person name="Pepin K.H."/>
            <person name="Johnson M."/>
            <person name="Thiruvilangam P."/>
            <person name="Bhonagiri V."/>
            <person name="Nash W.E."/>
            <person name="Mardis E.R."/>
            <person name="Wilson R.K."/>
        </authorList>
    </citation>
    <scope>NUCLEOTIDE SEQUENCE [LARGE SCALE GENOMIC DNA]</scope>
    <source>
        <strain evidence="1">DSM 15702</strain>
    </source>
</reference>
<reference evidence="1" key="2">
    <citation type="submission" date="2014-06" db="EMBL/GenBank/DDBJ databases">
        <title>Draft genome sequence of Eubacterium siraeum (DSM 15702).</title>
        <authorList>
            <person name="Sudarsanam P."/>
            <person name="Ley R."/>
            <person name="Guruge J."/>
            <person name="Turnbaugh P.J."/>
            <person name="Mahowald M."/>
            <person name="Liep D."/>
            <person name="Gordon J."/>
        </authorList>
    </citation>
    <scope>NUCLEOTIDE SEQUENCE</scope>
    <source>
        <strain evidence="1">DSM 15702</strain>
    </source>
</reference>
<dbReference type="EMBL" id="ABCA03000042">
    <property type="protein sequence ID" value="EDS01074.1"/>
    <property type="molecule type" value="Genomic_DNA"/>
</dbReference>
<protein>
    <submittedName>
        <fullName evidence="1">Uncharacterized protein</fullName>
    </submittedName>
</protein>
<evidence type="ECO:0000313" key="1">
    <source>
        <dbReference type="EMBL" id="EDS01074.1"/>
    </source>
</evidence>
<proteinExistence type="predicted"/>
<dbReference type="AlphaFoldDB" id="B0MMJ0"/>
<dbReference type="Proteomes" id="UP000005326">
    <property type="component" value="Unassembled WGS sequence"/>
</dbReference>
<accession>B0MMJ0</accession>